<dbReference type="RefSeq" id="XP_024364450.1">
    <property type="nucleotide sequence ID" value="XM_024508682.2"/>
</dbReference>
<dbReference type="InterPro" id="IPR046341">
    <property type="entry name" value="SET_dom_sf"/>
</dbReference>
<dbReference type="EnsemblPlants" id="Pp3c24_9610V3.4">
    <property type="protein sequence ID" value="Pp3c24_9610V3.4"/>
    <property type="gene ID" value="Pp3c24_9610"/>
</dbReference>
<proteinExistence type="predicted"/>
<dbReference type="InterPro" id="IPR015353">
    <property type="entry name" value="Rubisco_LSMT_subst-bd"/>
</dbReference>
<dbReference type="Pfam" id="PF09273">
    <property type="entry name" value="Rubis-subs-bind"/>
    <property type="match status" value="1"/>
</dbReference>
<dbReference type="PANTHER" id="PTHR13271">
    <property type="entry name" value="UNCHARACTERIZED PUTATIVE METHYLTRANSFERASE"/>
    <property type="match status" value="1"/>
</dbReference>
<gene>
    <name evidence="5" type="primary">LOC112276885</name>
</gene>
<accession>A0A7I4CQG5</accession>
<keyword evidence="1" id="KW-0489">Methyltransferase</keyword>
<keyword evidence="2" id="KW-0808">Transferase</keyword>
<dbReference type="GO" id="GO:0008168">
    <property type="term" value="F:methyltransferase activity"/>
    <property type="evidence" value="ECO:0007669"/>
    <property type="project" value="UniProtKB-KW"/>
</dbReference>
<sequence>MQCRIEHAVGRQEFESKLGFLSSQVIQHRVRDLRVSPVTSGFRAFTHKRFGCRWVQSNGSTHTKESNVSISNTKVERLRNWLKKLNHDDCNLKLERCPQGGSGSGYGAFAGPGGVGNGSTIVKVPRKALMTEEKMRREWLEGSPMLDVTERRLAICREDYEAMLLAGAGRLTPRGNEGEPISITETAVQWAATMLLSRSFSLNLQTQKLRPGSFAEDTIALVPWADMLNHSSSAGRESCLVYDQKSGVATLQAHRTYSEGEQVFDSYGPSCSPSRLLLDYGFVDEENTNHSVDLPASVLGPVNSKANELLLEAMGLPLDGAIFSLTSAGVDESVMAWTRVAVATRQELYDAGWKEGIRERAAGYPSAATVMFRFSTPINRDNESEVLRRLLSTCEFLLQKYPTTYEQDMDMLARPGLTLPWGRKQALRALISEKLALRDSQQTFKRILTKLRSGASLDSLYR</sequence>
<dbReference type="GeneID" id="112276885"/>
<evidence type="ECO:0000256" key="3">
    <source>
        <dbReference type="ARBA" id="ARBA00022691"/>
    </source>
</evidence>
<dbReference type="EMBL" id="ABEU02000024">
    <property type="status" value="NOT_ANNOTATED_CDS"/>
    <property type="molecule type" value="Genomic_DNA"/>
</dbReference>
<dbReference type="Gene3D" id="3.90.1420.10">
    <property type="entry name" value="Rubisco LSMT, substrate-binding domain"/>
    <property type="match status" value="1"/>
</dbReference>
<dbReference type="SUPFAM" id="SSF81822">
    <property type="entry name" value="RuBisCo LSMT C-terminal, substrate-binding domain"/>
    <property type="match status" value="1"/>
</dbReference>
<dbReference type="Gramene" id="Pp3c24_9610V3.4">
    <property type="protein sequence ID" value="Pp3c24_9610V3.4"/>
    <property type="gene ID" value="Pp3c24_9610"/>
</dbReference>
<organism evidence="5 6">
    <name type="scientific">Physcomitrium patens</name>
    <name type="common">Spreading-leaved earth moss</name>
    <name type="synonym">Physcomitrella patens</name>
    <dbReference type="NCBI Taxonomy" id="3218"/>
    <lineage>
        <taxon>Eukaryota</taxon>
        <taxon>Viridiplantae</taxon>
        <taxon>Streptophyta</taxon>
        <taxon>Embryophyta</taxon>
        <taxon>Bryophyta</taxon>
        <taxon>Bryophytina</taxon>
        <taxon>Bryopsida</taxon>
        <taxon>Funariidae</taxon>
        <taxon>Funariales</taxon>
        <taxon>Funariaceae</taxon>
        <taxon>Physcomitrium</taxon>
    </lineage>
</organism>
<keyword evidence="6" id="KW-1185">Reference proteome</keyword>
<dbReference type="GO" id="GO:0032259">
    <property type="term" value="P:methylation"/>
    <property type="evidence" value="ECO:0007669"/>
    <property type="project" value="UniProtKB-KW"/>
</dbReference>
<evidence type="ECO:0000256" key="2">
    <source>
        <dbReference type="ARBA" id="ARBA00022679"/>
    </source>
</evidence>
<dbReference type="Gene3D" id="3.90.1410.10">
    <property type="entry name" value="set domain protein methyltransferase, domain 1"/>
    <property type="match status" value="1"/>
</dbReference>
<dbReference type="Proteomes" id="UP000006727">
    <property type="component" value="Chromosome 24"/>
</dbReference>
<name>A0A7I4CQG5_PHYPA</name>
<protein>
    <recommendedName>
        <fullName evidence="4">Rubisco LSMT substrate-binding domain-containing protein</fullName>
    </recommendedName>
</protein>
<dbReference type="InterPro" id="IPR036464">
    <property type="entry name" value="Rubisco_LSMT_subst-bd_sf"/>
</dbReference>
<reference evidence="5 6" key="1">
    <citation type="journal article" date="2008" name="Science">
        <title>The Physcomitrella genome reveals evolutionary insights into the conquest of land by plants.</title>
        <authorList>
            <person name="Rensing S."/>
            <person name="Lang D."/>
            <person name="Zimmer A."/>
            <person name="Terry A."/>
            <person name="Salamov A."/>
            <person name="Shapiro H."/>
            <person name="Nishiyama T."/>
            <person name="Perroud P.-F."/>
            <person name="Lindquist E."/>
            <person name="Kamisugi Y."/>
            <person name="Tanahashi T."/>
            <person name="Sakakibara K."/>
            <person name="Fujita T."/>
            <person name="Oishi K."/>
            <person name="Shin-I T."/>
            <person name="Kuroki Y."/>
            <person name="Toyoda A."/>
            <person name="Suzuki Y."/>
            <person name="Hashimoto A."/>
            <person name="Yamaguchi K."/>
            <person name="Sugano A."/>
            <person name="Kohara Y."/>
            <person name="Fujiyama A."/>
            <person name="Anterola A."/>
            <person name="Aoki S."/>
            <person name="Ashton N."/>
            <person name="Barbazuk W.B."/>
            <person name="Barker E."/>
            <person name="Bennetzen J."/>
            <person name="Bezanilla M."/>
            <person name="Blankenship R."/>
            <person name="Cho S.H."/>
            <person name="Dutcher S."/>
            <person name="Estelle M."/>
            <person name="Fawcett J.A."/>
            <person name="Gundlach H."/>
            <person name="Hanada K."/>
            <person name="Heyl A."/>
            <person name="Hicks K.A."/>
            <person name="Hugh J."/>
            <person name="Lohr M."/>
            <person name="Mayer K."/>
            <person name="Melkozernov A."/>
            <person name="Murata T."/>
            <person name="Nelson D."/>
            <person name="Pils B."/>
            <person name="Prigge M."/>
            <person name="Reiss B."/>
            <person name="Renner T."/>
            <person name="Rombauts S."/>
            <person name="Rushton P."/>
            <person name="Sanderfoot A."/>
            <person name="Schween G."/>
            <person name="Shiu S.-H."/>
            <person name="Stueber K."/>
            <person name="Theodoulou F.L."/>
            <person name="Tu H."/>
            <person name="Van de Peer Y."/>
            <person name="Verrier P.J."/>
            <person name="Waters E."/>
            <person name="Wood A."/>
            <person name="Yang L."/>
            <person name="Cove D."/>
            <person name="Cuming A."/>
            <person name="Hasebe M."/>
            <person name="Lucas S."/>
            <person name="Mishler D.B."/>
            <person name="Reski R."/>
            <person name="Grigoriev I."/>
            <person name="Quatrano R.S."/>
            <person name="Boore J.L."/>
        </authorList>
    </citation>
    <scope>NUCLEOTIDE SEQUENCE [LARGE SCALE GENOMIC DNA]</scope>
    <source>
        <strain evidence="5 6">cv. Gransden 2004</strain>
    </source>
</reference>
<dbReference type="AlphaFoldDB" id="A0A7I4CQG5"/>
<reference evidence="5 6" key="2">
    <citation type="journal article" date="2018" name="Plant J.">
        <title>The Physcomitrella patens chromosome-scale assembly reveals moss genome structure and evolution.</title>
        <authorList>
            <person name="Lang D."/>
            <person name="Ullrich K.K."/>
            <person name="Murat F."/>
            <person name="Fuchs J."/>
            <person name="Jenkins J."/>
            <person name="Haas F.B."/>
            <person name="Piednoel M."/>
            <person name="Gundlach H."/>
            <person name="Van Bel M."/>
            <person name="Meyberg R."/>
            <person name="Vives C."/>
            <person name="Morata J."/>
            <person name="Symeonidi A."/>
            <person name="Hiss M."/>
            <person name="Muchero W."/>
            <person name="Kamisugi Y."/>
            <person name="Saleh O."/>
            <person name="Blanc G."/>
            <person name="Decker E.L."/>
            <person name="van Gessel N."/>
            <person name="Grimwood J."/>
            <person name="Hayes R.D."/>
            <person name="Graham S.W."/>
            <person name="Gunter L.E."/>
            <person name="McDaniel S.F."/>
            <person name="Hoernstein S.N.W."/>
            <person name="Larsson A."/>
            <person name="Li F.W."/>
            <person name="Perroud P.F."/>
            <person name="Phillips J."/>
            <person name="Ranjan P."/>
            <person name="Rokshar D.S."/>
            <person name="Rothfels C.J."/>
            <person name="Schneider L."/>
            <person name="Shu S."/>
            <person name="Stevenson D.W."/>
            <person name="Thummler F."/>
            <person name="Tillich M."/>
            <person name="Villarreal Aguilar J.C."/>
            <person name="Widiez T."/>
            <person name="Wong G.K."/>
            <person name="Wymore A."/>
            <person name="Zhang Y."/>
            <person name="Zimmer A.D."/>
            <person name="Quatrano R.S."/>
            <person name="Mayer K.F.X."/>
            <person name="Goodstein D."/>
            <person name="Casacuberta J.M."/>
            <person name="Vandepoele K."/>
            <person name="Reski R."/>
            <person name="Cuming A.C."/>
            <person name="Tuskan G.A."/>
            <person name="Maumus F."/>
            <person name="Salse J."/>
            <person name="Schmutz J."/>
            <person name="Rensing S.A."/>
        </authorList>
    </citation>
    <scope>NUCLEOTIDE SEQUENCE [LARGE SCALE GENOMIC DNA]</scope>
    <source>
        <strain evidence="5 6">cv. Gransden 2004</strain>
    </source>
</reference>
<dbReference type="PANTHER" id="PTHR13271:SF145">
    <property type="entry name" value="SET DOMAIN-CONTAINING PROTEIN"/>
    <property type="match status" value="1"/>
</dbReference>
<evidence type="ECO:0000313" key="6">
    <source>
        <dbReference type="Proteomes" id="UP000006727"/>
    </source>
</evidence>
<dbReference type="SUPFAM" id="SSF82199">
    <property type="entry name" value="SET domain"/>
    <property type="match status" value="1"/>
</dbReference>
<keyword evidence="3" id="KW-0949">S-adenosyl-L-methionine</keyword>
<reference evidence="5" key="3">
    <citation type="submission" date="2020-12" db="UniProtKB">
        <authorList>
            <consortium name="EnsemblPlants"/>
        </authorList>
    </citation>
    <scope>IDENTIFICATION</scope>
</reference>
<evidence type="ECO:0000259" key="4">
    <source>
        <dbReference type="Pfam" id="PF09273"/>
    </source>
</evidence>
<evidence type="ECO:0000256" key="1">
    <source>
        <dbReference type="ARBA" id="ARBA00022603"/>
    </source>
</evidence>
<dbReference type="InterPro" id="IPR050600">
    <property type="entry name" value="SETD3_SETD6_MTase"/>
</dbReference>
<evidence type="ECO:0000313" key="5">
    <source>
        <dbReference type="EnsemblPlants" id="Pp3c24_9610V3.4"/>
    </source>
</evidence>
<feature type="domain" description="Rubisco LSMT substrate-binding" evidence="4">
    <location>
        <begin position="310"/>
        <end position="434"/>
    </location>
</feature>